<organism evidence="1 2">
    <name type="scientific">Rhizopus delemar (strain RA 99-880 / ATCC MYA-4621 / FGSC 9543 / NRRL 43880)</name>
    <name type="common">Mucormycosis agent</name>
    <name type="synonym">Rhizopus arrhizus var. delemar</name>
    <dbReference type="NCBI Taxonomy" id="246409"/>
    <lineage>
        <taxon>Eukaryota</taxon>
        <taxon>Fungi</taxon>
        <taxon>Fungi incertae sedis</taxon>
        <taxon>Mucoromycota</taxon>
        <taxon>Mucoromycotina</taxon>
        <taxon>Mucoromycetes</taxon>
        <taxon>Mucorales</taxon>
        <taxon>Mucorineae</taxon>
        <taxon>Rhizopodaceae</taxon>
        <taxon>Rhizopus</taxon>
    </lineage>
</organism>
<evidence type="ECO:0000313" key="1">
    <source>
        <dbReference type="EMBL" id="EIE89661.1"/>
    </source>
</evidence>
<keyword evidence="2" id="KW-1185">Reference proteome</keyword>
<accession>I1CMI1</accession>
<sequence length="84" mass="9181">MCVSSDNGRFTYPEQIKSLLQDFKTASLIDGLRYRSKNISSDRLLHLIANEETNSKQAAFTFTSSSEAGSKVNVEISTSSLSSA</sequence>
<dbReference type="GeneID" id="93621337"/>
<dbReference type="RefSeq" id="XP_067525057.1">
    <property type="nucleotide sequence ID" value="XM_067668956.1"/>
</dbReference>
<gene>
    <name evidence="1" type="ORF">RO3G_14372</name>
</gene>
<name>I1CMI1_RHIO9</name>
<dbReference type="AlphaFoldDB" id="I1CMI1"/>
<dbReference type="Proteomes" id="UP000009138">
    <property type="component" value="Unassembled WGS sequence"/>
</dbReference>
<evidence type="ECO:0000313" key="2">
    <source>
        <dbReference type="Proteomes" id="UP000009138"/>
    </source>
</evidence>
<proteinExistence type="predicted"/>
<dbReference type="VEuPathDB" id="FungiDB:RO3G_14372"/>
<protein>
    <submittedName>
        <fullName evidence="1">Uncharacterized protein</fullName>
    </submittedName>
</protein>
<reference evidence="1 2" key="1">
    <citation type="journal article" date="2009" name="PLoS Genet.">
        <title>Genomic analysis of the basal lineage fungus Rhizopus oryzae reveals a whole-genome duplication.</title>
        <authorList>
            <person name="Ma L.-J."/>
            <person name="Ibrahim A.S."/>
            <person name="Skory C."/>
            <person name="Grabherr M.G."/>
            <person name="Burger G."/>
            <person name="Butler M."/>
            <person name="Elias M."/>
            <person name="Idnurm A."/>
            <person name="Lang B.F."/>
            <person name="Sone T."/>
            <person name="Abe A."/>
            <person name="Calvo S.E."/>
            <person name="Corrochano L.M."/>
            <person name="Engels R."/>
            <person name="Fu J."/>
            <person name="Hansberg W."/>
            <person name="Kim J.-M."/>
            <person name="Kodira C.D."/>
            <person name="Koehrsen M.J."/>
            <person name="Liu B."/>
            <person name="Miranda-Saavedra D."/>
            <person name="O'Leary S."/>
            <person name="Ortiz-Castellanos L."/>
            <person name="Poulter R."/>
            <person name="Rodriguez-Romero J."/>
            <person name="Ruiz-Herrera J."/>
            <person name="Shen Y.-Q."/>
            <person name="Zeng Q."/>
            <person name="Galagan J."/>
            <person name="Birren B.W."/>
            <person name="Cuomo C.A."/>
            <person name="Wickes B.L."/>
        </authorList>
    </citation>
    <scope>NUCLEOTIDE SEQUENCE [LARGE SCALE GENOMIC DNA]</scope>
    <source>
        <strain evidence="2">RA 99-880 / ATCC MYA-4621 / FGSC 9543 / NRRL 43880</strain>
    </source>
</reference>
<dbReference type="InParanoid" id="I1CMI1"/>
<dbReference type="EMBL" id="CH476745">
    <property type="protein sequence ID" value="EIE89661.1"/>
    <property type="molecule type" value="Genomic_DNA"/>
</dbReference>